<dbReference type="AlphaFoldDB" id="A0A0C9Z925"/>
<feature type="non-terminal residue" evidence="2">
    <location>
        <position position="54"/>
    </location>
</feature>
<evidence type="ECO:0000313" key="3">
    <source>
        <dbReference type="Proteomes" id="UP000054018"/>
    </source>
</evidence>
<accession>A0A0C9Z925</accession>
<protein>
    <submittedName>
        <fullName evidence="2">Uncharacterized protein</fullName>
    </submittedName>
</protein>
<dbReference type="EMBL" id="KN833858">
    <property type="protein sequence ID" value="KIK16418.1"/>
    <property type="molecule type" value="Genomic_DNA"/>
</dbReference>
<evidence type="ECO:0000313" key="2">
    <source>
        <dbReference type="EMBL" id="KIK16418.1"/>
    </source>
</evidence>
<evidence type="ECO:0000256" key="1">
    <source>
        <dbReference type="SAM" id="MobiDB-lite"/>
    </source>
</evidence>
<name>A0A0C9Z925_9AGAM</name>
<dbReference type="HOGENOM" id="CLU_3056107_0_0_1"/>
<reference evidence="2 3" key="1">
    <citation type="submission" date="2014-04" db="EMBL/GenBank/DDBJ databases">
        <authorList>
            <consortium name="DOE Joint Genome Institute"/>
            <person name="Kuo A."/>
            <person name="Kohler A."/>
            <person name="Costa M.D."/>
            <person name="Nagy L.G."/>
            <person name="Floudas D."/>
            <person name="Copeland A."/>
            <person name="Barry K.W."/>
            <person name="Cichocki N."/>
            <person name="Veneault-Fourrey C."/>
            <person name="LaButti K."/>
            <person name="Lindquist E.A."/>
            <person name="Lipzen A."/>
            <person name="Lundell T."/>
            <person name="Morin E."/>
            <person name="Murat C."/>
            <person name="Sun H."/>
            <person name="Tunlid A."/>
            <person name="Henrissat B."/>
            <person name="Grigoriev I.V."/>
            <person name="Hibbett D.S."/>
            <person name="Martin F."/>
            <person name="Nordberg H.P."/>
            <person name="Cantor M.N."/>
            <person name="Hua S.X."/>
        </authorList>
    </citation>
    <scope>NUCLEOTIDE SEQUENCE [LARGE SCALE GENOMIC DNA]</scope>
    <source>
        <strain evidence="2 3">441</strain>
    </source>
</reference>
<sequence length="54" mass="6284">MPRGFGVGWESVISQRSPTVLVRRRIRPMSTPPRAYPPGANRRARQEKRRMHLS</sequence>
<feature type="compositionally biased region" description="Basic residues" evidence="1">
    <location>
        <begin position="42"/>
        <end position="54"/>
    </location>
</feature>
<reference evidence="3" key="2">
    <citation type="submission" date="2015-01" db="EMBL/GenBank/DDBJ databases">
        <title>Evolutionary Origins and Diversification of the Mycorrhizal Mutualists.</title>
        <authorList>
            <consortium name="DOE Joint Genome Institute"/>
            <consortium name="Mycorrhizal Genomics Consortium"/>
            <person name="Kohler A."/>
            <person name="Kuo A."/>
            <person name="Nagy L.G."/>
            <person name="Floudas D."/>
            <person name="Copeland A."/>
            <person name="Barry K.W."/>
            <person name="Cichocki N."/>
            <person name="Veneault-Fourrey C."/>
            <person name="LaButti K."/>
            <person name="Lindquist E.A."/>
            <person name="Lipzen A."/>
            <person name="Lundell T."/>
            <person name="Morin E."/>
            <person name="Murat C."/>
            <person name="Riley R."/>
            <person name="Ohm R."/>
            <person name="Sun H."/>
            <person name="Tunlid A."/>
            <person name="Henrissat B."/>
            <person name="Grigoriev I.V."/>
            <person name="Hibbett D.S."/>
            <person name="Martin F."/>
        </authorList>
    </citation>
    <scope>NUCLEOTIDE SEQUENCE [LARGE SCALE GENOMIC DNA]</scope>
    <source>
        <strain evidence="3">441</strain>
    </source>
</reference>
<feature type="region of interest" description="Disordered" evidence="1">
    <location>
        <begin position="26"/>
        <end position="54"/>
    </location>
</feature>
<dbReference type="Proteomes" id="UP000054018">
    <property type="component" value="Unassembled WGS sequence"/>
</dbReference>
<proteinExistence type="predicted"/>
<organism evidence="2 3">
    <name type="scientific">Pisolithus microcarpus 441</name>
    <dbReference type="NCBI Taxonomy" id="765257"/>
    <lineage>
        <taxon>Eukaryota</taxon>
        <taxon>Fungi</taxon>
        <taxon>Dikarya</taxon>
        <taxon>Basidiomycota</taxon>
        <taxon>Agaricomycotina</taxon>
        <taxon>Agaricomycetes</taxon>
        <taxon>Agaricomycetidae</taxon>
        <taxon>Boletales</taxon>
        <taxon>Sclerodermatineae</taxon>
        <taxon>Pisolithaceae</taxon>
        <taxon>Pisolithus</taxon>
    </lineage>
</organism>
<gene>
    <name evidence="2" type="ORF">PISMIDRAFT_686359</name>
</gene>
<keyword evidence="3" id="KW-1185">Reference proteome</keyword>